<feature type="region of interest" description="Disordered" evidence="1">
    <location>
        <begin position="998"/>
        <end position="1058"/>
    </location>
</feature>
<feature type="compositionally biased region" description="Low complexity" evidence="1">
    <location>
        <begin position="971"/>
        <end position="982"/>
    </location>
</feature>
<feature type="compositionally biased region" description="Low complexity" evidence="1">
    <location>
        <begin position="808"/>
        <end position="832"/>
    </location>
</feature>
<dbReference type="Proteomes" id="UP001595721">
    <property type="component" value="Unassembled WGS sequence"/>
</dbReference>
<feature type="region of interest" description="Disordered" evidence="1">
    <location>
        <begin position="587"/>
        <end position="620"/>
    </location>
</feature>
<dbReference type="EMBL" id="JBHRXJ010000009">
    <property type="protein sequence ID" value="MFC3529121.1"/>
    <property type="molecule type" value="Genomic_DNA"/>
</dbReference>
<feature type="compositionally biased region" description="Low complexity" evidence="1">
    <location>
        <begin position="587"/>
        <end position="611"/>
    </location>
</feature>
<protein>
    <recommendedName>
        <fullName evidence="5">Meckel syndrome type 1 protein</fullName>
    </recommendedName>
</protein>
<evidence type="ECO:0008006" key="5">
    <source>
        <dbReference type="Google" id="ProtNLM"/>
    </source>
</evidence>
<proteinExistence type="predicted"/>
<name>A0ABV7R425_9RHOB</name>
<feature type="compositionally biased region" description="Low complexity" evidence="1">
    <location>
        <begin position="338"/>
        <end position="349"/>
    </location>
</feature>
<feature type="compositionally biased region" description="Low complexity" evidence="1">
    <location>
        <begin position="274"/>
        <end position="293"/>
    </location>
</feature>
<dbReference type="InterPro" id="IPR043129">
    <property type="entry name" value="ATPase_NBD"/>
</dbReference>
<feature type="region of interest" description="Disordered" evidence="1">
    <location>
        <begin position="414"/>
        <end position="489"/>
    </location>
</feature>
<sequence length="1220" mass="123116">MSLDSAIEYALFFSADAVHLRRRERPAPDGTPSQDGAGQGVAAQAAAGQAVTAQAWRHLGSVDFDTPDFRGDLVRLRLMSGLPEDDGSDDAMLPVTLIIPDDQILYTTLTVPPGADREHAVGRALDGLTPYRIEDLAFDWDGDGDSVRVAAVARQTLREAQEFAAQYGFDGQEFRAAPEAGGYPGEPVFLLDPVQPARAARGPVDLAQVSVISPDLLIEADEEHLDDGQGHLDLDLDLGGDMHDVPAPQPALADGPVDVPVAAPQADADPAETGEAVAAVPADDADRGAAPPESASLAKPEDTRPLPEAGASDDDDDEVTPLAALLAEPVKAEEVAQAEDAPAEDVPAPADDEPKAAMGVEEATAPVAGSDTSTEAVIDAPAPIAAENAAPGSDHVAAGAGAAIAAAAPIAAETSAPSPAPAGAKAAPPVVRHAPARPAGTPPAAEKVRSAPEINRSALNPRARAVHDRAAEARNARPAGAAPAAAPRPGQRGGLLGLIAMLGALVVGLVLIWAFVVPTPQPAPPEEGAAPAPQIAAAGDPLTEGGPDAPAATAPAEAPATPAGETAPPVQVAATPEAGAVETVPAETVPVETRPQPQVAAPVDAPAASQPTQSTAEPAAGIAGRSISALTEEERRRVIVAAAAVAAAVVPPAQAAIPDPATDPAEGGAVPGAQPQEAATRPSISAVAPAQRPNREAQQQQAVERALRAAIEGGVVSAPAAANAATASVSPRAVAPAARLTSSARPQLAPRRSTPRTSAPQADTVPAVPANPLPFDATQRRVQPAASARPPARAGRPASPAPTPTPTVAPARSSASQPAAQAQPEPQRATTASNSRLRGSARPPLRPEGSAPDLIDPEPGGNDGAALTPAEARHLRDLIHDLGRIDLPAAAVARPRDAADFGALLAQARPARKPGGAQPRASDAVSPSAIDAALRSASTSPPDKPAGSAGSVAPARDSGGLLRGSDRPRARPGSRPAGAAVAGLSDKAVEAAISAAVEASPATPGGVRLSALNSSPLPPRRSDAAPVERPADTPADTPGDAPAAAESTAPAANDPSEADLAARRKLDEQLQAQAEARVRARAQADARAEAQARAQAEARARAQAEAEERAARAKRQEYKPPEVDDEPEIAAAALSKGTTTASVAKAATQRRGIDMGRTTIIGIIGAGQASRALIRLRNGKIVTVRLGDRIDGGQINSIGNGRLTYVKGGRTHELRLLDGR</sequence>
<evidence type="ECO:0000256" key="1">
    <source>
        <dbReference type="SAM" id="MobiDB-lite"/>
    </source>
</evidence>
<evidence type="ECO:0000256" key="2">
    <source>
        <dbReference type="SAM" id="Phobius"/>
    </source>
</evidence>
<dbReference type="RefSeq" id="WP_377744973.1">
    <property type="nucleotide sequence ID" value="NZ_JBHRXJ010000009.1"/>
</dbReference>
<dbReference type="SUPFAM" id="SSF53067">
    <property type="entry name" value="Actin-like ATPase domain"/>
    <property type="match status" value="1"/>
</dbReference>
<gene>
    <name evidence="3" type="ORF">ACFOMH_13135</name>
</gene>
<feature type="compositionally biased region" description="Low complexity" evidence="1">
    <location>
        <begin position="696"/>
        <end position="705"/>
    </location>
</feature>
<keyword evidence="2" id="KW-0472">Membrane</keyword>
<feature type="region of interest" description="Disordered" evidence="1">
    <location>
        <begin position="228"/>
        <end position="318"/>
    </location>
</feature>
<organism evidence="3 4">
    <name type="scientific">Paracoccus mangrovi</name>
    <dbReference type="NCBI Taxonomy" id="1715645"/>
    <lineage>
        <taxon>Bacteria</taxon>
        <taxon>Pseudomonadati</taxon>
        <taxon>Pseudomonadota</taxon>
        <taxon>Alphaproteobacteria</taxon>
        <taxon>Rhodobacterales</taxon>
        <taxon>Paracoccaceae</taxon>
        <taxon>Paracoccus</taxon>
    </lineage>
</organism>
<keyword evidence="2" id="KW-1133">Transmembrane helix</keyword>
<accession>A0ABV7R425</accession>
<comment type="caution">
    <text evidence="3">The sequence shown here is derived from an EMBL/GenBank/DDBJ whole genome shotgun (WGS) entry which is preliminary data.</text>
</comment>
<feature type="region of interest" description="Disordered" evidence="1">
    <location>
        <begin position="1089"/>
        <end position="1126"/>
    </location>
</feature>
<feature type="region of interest" description="Disordered" evidence="1">
    <location>
        <begin position="23"/>
        <end position="44"/>
    </location>
</feature>
<feature type="region of interest" description="Disordered" evidence="1">
    <location>
        <begin position="720"/>
        <end position="869"/>
    </location>
</feature>
<feature type="compositionally biased region" description="Low complexity" evidence="1">
    <location>
        <begin position="526"/>
        <end position="569"/>
    </location>
</feature>
<feature type="compositionally biased region" description="Low complexity" evidence="1">
    <location>
        <begin position="784"/>
        <end position="798"/>
    </location>
</feature>
<feature type="region of interest" description="Disordered" evidence="1">
    <location>
        <begin position="657"/>
        <end position="705"/>
    </location>
</feature>
<feature type="compositionally biased region" description="Low complexity" evidence="1">
    <location>
        <begin position="1032"/>
        <end position="1052"/>
    </location>
</feature>
<feature type="region of interest" description="Disordered" evidence="1">
    <location>
        <begin position="909"/>
        <end position="982"/>
    </location>
</feature>
<feature type="compositionally biased region" description="Low complexity" evidence="1">
    <location>
        <begin position="250"/>
        <end position="268"/>
    </location>
</feature>
<feature type="compositionally biased region" description="Basic and acidic residues" evidence="1">
    <location>
        <begin position="1089"/>
        <end position="1122"/>
    </location>
</feature>
<feature type="compositionally biased region" description="Low complexity" evidence="1">
    <location>
        <begin position="720"/>
        <end position="739"/>
    </location>
</feature>
<evidence type="ECO:0000313" key="4">
    <source>
        <dbReference type="Proteomes" id="UP001595721"/>
    </source>
</evidence>
<keyword evidence="2" id="KW-0812">Transmembrane</keyword>
<feature type="compositionally biased region" description="Basic and acidic residues" evidence="1">
    <location>
        <begin position="228"/>
        <end position="244"/>
    </location>
</feature>
<feature type="compositionally biased region" description="Basic and acidic residues" evidence="1">
    <location>
        <begin position="465"/>
        <end position="475"/>
    </location>
</feature>
<keyword evidence="4" id="KW-1185">Reference proteome</keyword>
<evidence type="ECO:0000313" key="3">
    <source>
        <dbReference type="EMBL" id="MFC3529121.1"/>
    </source>
</evidence>
<feature type="compositionally biased region" description="Low complexity" evidence="1">
    <location>
        <begin position="476"/>
        <end position="489"/>
    </location>
</feature>
<feature type="transmembrane region" description="Helical" evidence="2">
    <location>
        <begin position="495"/>
        <end position="516"/>
    </location>
</feature>
<reference evidence="4" key="1">
    <citation type="journal article" date="2019" name="Int. J. Syst. Evol. Microbiol.">
        <title>The Global Catalogue of Microorganisms (GCM) 10K type strain sequencing project: providing services to taxonomists for standard genome sequencing and annotation.</title>
        <authorList>
            <consortium name="The Broad Institute Genomics Platform"/>
            <consortium name="The Broad Institute Genome Sequencing Center for Infectious Disease"/>
            <person name="Wu L."/>
            <person name="Ma J."/>
        </authorList>
    </citation>
    <scope>NUCLEOTIDE SEQUENCE [LARGE SCALE GENOMIC DNA]</scope>
    <source>
        <strain evidence="4">KCTC 42899</strain>
    </source>
</reference>
<feature type="region of interest" description="Disordered" evidence="1">
    <location>
        <begin position="333"/>
        <end position="353"/>
    </location>
</feature>
<feature type="compositionally biased region" description="Low complexity" evidence="1">
    <location>
        <begin position="414"/>
        <end position="445"/>
    </location>
</feature>
<feature type="region of interest" description="Disordered" evidence="1">
    <location>
        <begin position="523"/>
        <end position="570"/>
    </location>
</feature>